<accession>A0A8J3H0Z5</accession>
<dbReference type="Pfam" id="PF00126">
    <property type="entry name" value="HTH_1"/>
    <property type="match status" value="1"/>
</dbReference>
<dbReference type="GO" id="GO:0006351">
    <property type="term" value="P:DNA-templated transcription"/>
    <property type="evidence" value="ECO:0007669"/>
    <property type="project" value="TreeGrafter"/>
</dbReference>
<sequence length="292" mass="31137">MAVKPPGPRQPPLNALRAFEAAARLGGFAAAAEELNVTPGAISAHVKALETELGARLFDRNARGLQLTGLGARVLPAFTEAFDRLGQATQTLRAEAAPNVVHIAALPSVAQLWLSPRLPRLRAEAPEIEISITAMEAPPNLKRAPYDLCLFFGPEPDGRLAEDVIFPVCAPALAEQLHQPEDLNRLPCLTDSTWSEDWHLWAQQAAPGLRLATRGPVLSLYALAVEETVNGAGVLIGHQALIAGHLEAGTLVAPFDAPVRLPGGLRMSNPRPLRANTPAGRVARWLRDSAPA</sequence>
<keyword evidence="4" id="KW-0804">Transcription</keyword>
<proteinExistence type="inferred from homology"/>
<evidence type="ECO:0000256" key="1">
    <source>
        <dbReference type="ARBA" id="ARBA00009437"/>
    </source>
</evidence>
<dbReference type="PRINTS" id="PR00039">
    <property type="entry name" value="HTHLYSR"/>
</dbReference>
<dbReference type="InterPro" id="IPR058163">
    <property type="entry name" value="LysR-type_TF_proteobact-type"/>
</dbReference>
<dbReference type="GO" id="GO:0003700">
    <property type="term" value="F:DNA-binding transcription factor activity"/>
    <property type="evidence" value="ECO:0007669"/>
    <property type="project" value="InterPro"/>
</dbReference>
<dbReference type="PROSITE" id="PS50931">
    <property type="entry name" value="HTH_LYSR"/>
    <property type="match status" value="1"/>
</dbReference>
<dbReference type="Proteomes" id="UP000626220">
    <property type="component" value="Unassembled WGS sequence"/>
</dbReference>
<dbReference type="GO" id="GO:0043565">
    <property type="term" value="F:sequence-specific DNA binding"/>
    <property type="evidence" value="ECO:0007669"/>
    <property type="project" value="TreeGrafter"/>
</dbReference>
<evidence type="ECO:0000259" key="5">
    <source>
        <dbReference type="PROSITE" id="PS50931"/>
    </source>
</evidence>
<feature type="domain" description="HTH lysR-type" evidence="5">
    <location>
        <begin position="11"/>
        <end position="68"/>
    </location>
</feature>
<gene>
    <name evidence="6" type="ORF">GCM10017056_35740</name>
</gene>
<keyword evidence="3" id="KW-0238">DNA-binding</keyword>
<evidence type="ECO:0000256" key="4">
    <source>
        <dbReference type="ARBA" id="ARBA00023163"/>
    </source>
</evidence>
<dbReference type="PANTHER" id="PTHR30537">
    <property type="entry name" value="HTH-TYPE TRANSCRIPTIONAL REGULATOR"/>
    <property type="match status" value="1"/>
</dbReference>
<evidence type="ECO:0000256" key="3">
    <source>
        <dbReference type="ARBA" id="ARBA00023125"/>
    </source>
</evidence>
<dbReference type="InterPro" id="IPR000847">
    <property type="entry name" value="LysR_HTH_N"/>
</dbReference>
<comment type="caution">
    <text evidence="6">The sequence shown here is derived from an EMBL/GenBank/DDBJ whole genome shotgun (WGS) entry which is preliminary data.</text>
</comment>
<dbReference type="Pfam" id="PF03466">
    <property type="entry name" value="LysR_substrate"/>
    <property type="match status" value="1"/>
</dbReference>
<reference evidence="6" key="1">
    <citation type="journal article" date="2014" name="Int. J. Syst. Evol. Microbiol.">
        <title>Complete genome sequence of Corynebacterium casei LMG S-19264T (=DSM 44701T), isolated from a smear-ripened cheese.</title>
        <authorList>
            <consortium name="US DOE Joint Genome Institute (JGI-PGF)"/>
            <person name="Walter F."/>
            <person name="Albersmeier A."/>
            <person name="Kalinowski J."/>
            <person name="Ruckert C."/>
        </authorList>
    </citation>
    <scope>NUCLEOTIDE SEQUENCE</scope>
    <source>
        <strain evidence="6">KCTC 42650</strain>
    </source>
</reference>
<dbReference type="FunFam" id="1.10.10.10:FF:000038">
    <property type="entry name" value="Glycine cleavage system transcriptional activator"/>
    <property type="match status" value="1"/>
</dbReference>
<evidence type="ECO:0000313" key="6">
    <source>
        <dbReference type="EMBL" id="GHF61164.1"/>
    </source>
</evidence>
<keyword evidence="7" id="KW-1185">Reference proteome</keyword>
<dbReference type="EMBL" id="BNCJ01000012">
    <property type="protein sequence ID" value="GHF61164.1"/>
    <property type="molecule type" value="Genomic_DNA"/>
</dbReference>
<dbReference type="InterPro" id="IPR005119">
    <property type="entry name" value="LysR_subst-bd"/>
</dbReference>
<comment type="similarity">
    <text evidence="1">Belongs to the LysR transcriptional regulatory family.</text>
</comment>
<organism evidence="6 7">
    <name type="scientific">Seohaeicola zhoushanensis</name>
    <dbReference type="NCBI Taxonomy" id="1569283"/>
    <lineage>
        <taxon>Bacteria</taxon>
        <taxon>Pseudomonadati</taxon>
        <taxon>Pseudomonadota</taxon>
        <taxon>Alphaproteobacteria</taxon>
        <taxon>Rhodobacterales</taxon>
        <taxon>Roseobacteraceae</taxon>
        <taxon>Seohaeicola</taxon>
    </lineage>
</organism>
<protein>
    <submittedName>
        <fullName evidence="6">LysR family transcriptional regulator</fullName>
    </submittedName>
</protein>
<dbReference type="InterPro" id="IPR036390">
    <property type="entry name" value="WH_DNA-bd_sf"/>
</dbReference>
<dbReference type="SUPFAM" id="SSF46785">
    <property type="entry name" value="Winged helix' DNA-binding domain"/>
    <property type="match status" value="1"/>
</dbReference>
<reference evidence="6" key="2">
    <citation type="submission" date="2020-09" db="EMBL/GenBank/DDBJ databases">
        <authorList>
            <person name="Sun Q."/>
            <person name="Kim S."/>
        </authorList>
    </citation>
    <scope>NUCLEOTIDE SEQUENCE</scope>
    <source>
        <strain evidence="6">KCTC 42650</strain>
    </source>
</reference>
<dbReference type="SUPFAM" id="SSF53850">
    <property type="entry name" value="Periplasmic binding protein-like II"/>
    <property type="match status" value="1"/>
</dbReference>
<keyword evidence="2" id="KW-0805">Transcription regulation</keyword>
<dbReference type="RefSeq" id="WP_189681474.1">
    <property type="nucleotide sequence ID" value="NZ_BNCJ01000012.1"/>
</dbReference>
<dbReference type="Gene3D" id="1.10.10.10">
    <property type="entry name" value="Winged helix-like DNA-binding domain superfamily/Winged helix DNA-binding domain"/>
    <property type="match status" value="1"/>
</dbReference>
<name>A0A8J3H0Z5_9RHOB</name>
<dbReference type="AlphaFoldDB" id="A0A8J3H0Z5"/>
<evidence type="ECO:0000313" key="7">
    <source>
        <dbReference type="Proteomes" id="UP000626220"/>
    </source>
</evidence>
<dbReference type="Gene3D" id="3.40.190.10">
    <property type="entry name" value="Periplasmic binding protein-like II"/>
    <property type="match status" value="2"/>
</dbReference>
<evidence type="ECO:0000256" key="2">
    <source>
        <dbReference type="ARBA" id="ARBA00023015"/>
    </source>
</evidence>
<dbReference type="PANTHER" id="PTHR30537:SF74">
    <property type="entry name" value="HTH-TYPE TRANSCRIPTIONAL REGULATOR TRPI"/>
    <property type="match status" value="1"/>
</dbReference>
<dbReference type="InterPro" id="IPR036388">
    <property type="entry name" value="WH-like_DNA-bd_sf"/>
</dbReference>